<evidence type="ECO:0000313" key="2">
    <source>
        <dbReference type="Proteomes" id="UP000000709"/>
    </source>
</evidence>
<dbReference type="InParanoid" id="G3AQ05"/>
<keyword evidence="2" id="KW-1185">Reference proteome</keyword>
<dbReference type="GO" id="GO:0005759">
    <property type="term" value="C:mitochondrial matrix"/>
    <property type="evidence" value="ECO:0007669"/>
    <property type="project" value="TreeGrafter"/>
</dbReference>
<dbReference type="HOGENOM" id="CLU_128881_1_0_1"/>
<proteinExistence type="predicted"/>
<dbReference type="EMBL" id="GL996502">
    <property type="protein sequence ID" value="EGW32327.1"/>
    <property type="molecule type" value="Genomic_DNA"/>
</dbReference>
<dbReference type="RefSeq" id="XP_007375603.1">
    <property type="nucleotide sequence ID" value="XM_007375541.1"/>
</dbReference>
<organism evidence="2">
    <name type="scientific">Spathaspora passalidarum (strain NRRL Y-27907 / 11-Y1)</name>
    <dbReference type="NCBI Taxonomy" id="619300"/>
    <lineage>
        <taxon>Eukaryota</taxon>
        <taxon>Fungi</taxon>
        <taxon>Dikarya</taxon>
        <taxon>Ascomycota</taxon>
        <taxon>Saccharomycotina</taxon>
        <taxon>Pichiomycetes</taxon>
        <taxon>Debaryomycetaceae</taxon>
        <taxon>Spathaspora</taxon>
    </lineage>
</organism>
<gene>
    <name evidence="1" type="ORF">SPAPADRAFT_139500</name>
</gene>
<dbReference type="Pfam" id="PF13233">
    <property type="entry name" value="Complex1_LYR_2"/>
    <property type="match status" value="1"/>
</dbReference>
<dbReference type="GeneID" id="18870214"/>
<dbReference type="AlphaFoldDB" id="G3AQ05"/>
<dbReference type="STRING" id="619300.G3AQ05"/>
<sequence length="149" mass="17354">MSIYSKTFPSVKQLTKTLLEELLIIQNKAHQVQAAREREKQIALLSYQKLTGIKQGKDVRELESKLKKLNETTEAVEHKELHDSHILKDYVQQKEMSVHQRQNLHNMVTFLNSQRVYIELLERYNPGLTMSQEDNVRKTANKVGLSVPQ</sequence>
<dbReference type="FunCoup" id="G3AQ05">
    <property type="interactions" value="72"/>
</dbReference>
<evidence type="ECO:0000313" key="1">
    <source>
        <dbReference type="EMBL" id="EGW32327.1"/>
    </source>
</evidence>
<dbReference type="PANTHER" id="PTHR28015">
    <property type="entry name" value="ATP SYNTHASE ASSEMBLY FACTOR FMC1, MITOCHONDRIAL"/>
    <property type="match status" value="1"/>
</dbReference>
<dbReference type="OrthoDB" id="4002732at2759"/>
<dbReference type="InterPro" id="IPR039196">
    <property type="entry name" value="Fmc1"/>
</dbReference>
<dbReference type="KEGG" id="spaa:SPAPADRAFT_139500"/>
<dbReference type="GO" id="GO:0033615">
    <property type="term" value="P:mitochondrial proton-transporting ATP synthase complex assembly"/>
    <property type="evidence" value="ECO:0007669"/>
    <property type="project" value="InterPro"/>
</dbReference>
<protein>
    <submittedName>
        <fullName evidence="1">Uncharacterized protein</fullName>
    </submittedName>
</protein>
<dbReference type="PANTHER" id="PTHR28015:SF1">
    <property type="entry name" value="ATP SYNTHASE ASSEMBLY FACTOR FMC1, MITOCHONDRIAL"/>
    <property type="match status" value="1"/>
</dbReference>
<accession>G3AQ05</accession>
<name>G3AQ05_SPAPN</name>
<dbReference type="Proteomes" id="UP000000709">
    <property type="component" value="Unassembled WGS sequence"/>
</dbReference>
<dbReference type="OMA" id="HRVGFEL"/>
<dbReference type="eggNOG" id="ENOG502SD6J">
    <property type="taxonomic scope" value="Eukaryota"/>
</dbReference>
<reference evidence="1 2" key="1">
    <citation type="journal article" date="2011" name="Proc. Natl. Acad. Sci. U.S.A.">
        <title>Comparative genomics of xylose-fermenting fungi for enhanced biofuel production.</title>
        <authorList>
            <person name="Wohlbach D.J."/>
            <person name="Kuo A."/>
            <person name="Sato T.K."/>
            <person name="Potts K.M."/>
            <person name="Salamov A.A."/>
            <person name="LaButti K.M."/>
            <person name="Sun H."/>
            <person name="Clum A."/>
            <person name="Pangilinan J.L."/>
            <person name="Lindquist E.A."/>
            <person name="Lucas S."/>
            <person name="Lapidus A."/>
            <person name="Jin M."/>
            <person name="Gunawan C."/>
            <person name="Balan V."/>
            <person name="Dale B.E."/>
            <person name="Jeffries T.W."/>
            <person name="Zinkel R."/>
            <person name="Barry K.W."/>
            <person name="Grigoriev I.V."/>
            <person name="Gasch A.P."/>
        </authorList>
    </citation>
    <scope>NUCLEOTIDE SEQUENCE [LARGE SCALE GENOMIC DNA]</scope>
    <source>
        <strain evidence="2">NRRL Y-27907 / 11-Y1</strain>
    </source>
</reference>